<reference evidence="1 2" key="1">
    <citation type="submission" date="2020-03" db="EMBL/GenBank/DDBJ databases">
        <title>Genomic Encyclopedia of Type Strains, Phase IV (KMG-IV): sequencing the most valuable type-strain genomes for metagenomic binning, comparative biology and taxonomic classification.</title>
        <authorList>
            <person name="Goeker M."/>
        </authorList>
    </citation>
    <scope>NUCLEOTIDE SEQUENCE [LARGE SCALE GENOMIC DNA]</scope>
    <source>
        <strain evidence="1 2">DSM 16846</strain>
    </source>
</reference>
<dbReference type="AlphaFoldDB" id="A0A7X6BH64"/>
<name>A0A7X6BH64_9SPHN</name>
<organism evidence="1 2">
    <name type="scientific">Sphingomonas kaistensis</name>
    <dbReference type="NCBI Taxonomy" id="298708"/>
    <lineage>
        <taxon>Bacteria</taxon>
        <taxon>Pseudomonadati</taxon>
        <taxon>Pseudomonadota</taxon>
        <taxon>Alphaproteobacteria</taxon>
        <taxon>Sphingomonadales</taxon>
        <taxon>Sphingomonadaceae</taxon>
        <taxon>Sphingomonas</taxon>
    </lineage>
</organism>
<gene>
    <name evidence="1" type="ORF">GGQ97_001574</name>
</gene>
<sequence length="143" mass="16059">MDILCDASGRTLETLRPMQPLDWQTVACGSWREDTSHNGHVEYRIAQSAVDQWMLESVERNADLDGVTEEDVEAGKLNDDQIQAIWGMTLEEAQAQEYRRIVAICNEVPAHIATDDLIRQVFDQLAKSGGKLITEPGDCWPSE</sequence>
<protein>
    <submittedName>
        <fullName evidence="1">Uncharacterized protein</fullName>
    </submittedName>
</protein>
<keyword evidence="2" id="KW-1185">Reference proteome</keyword>
<accession>A0A7X6BH64</accession>
<comment type="caution">
    <text evidence="1">The sequence shown here is derived from an EMBL/GenBank/DDBJ whole genome shotgun (WGS) entry which is preliminary data.</text>
</comment>
<evidence type="ECO:0000313" key="2">
    <source>
        <dbReference type="Proteomes" id="UP000558192"/>
    </source>
</evidence>
<dbReference type="EMBL" id="JAATJC010000001">
    <property type="protein sequence ID" value="NJC05781.1"/>
    <property type="molecule type" value="Genomic_DNA"/>
</dbReference>
<proteinExistence type="predicted"/>
<dbReference type="Proteomes" id="UP000558192">
    <property type="component" value="Unassembled WGS sequence"/>
</dbReference>
<dbReference type="RefSeq" id="WP_168068552.1">
    <property type="nucleotide sequence ID" value="NZ_JAATJC010000001.1"/>
</dbReference>
<evidence type="ECO:0000313" key="1">
    <source>
        <dbReference type="EMBL" id="NJC05781.1"/>
    </source>
</evidence>